<protein>
    <submittedName>
        <fullName evidence="1">Uncharacterized protein</fullName>
    </submittedName>
</protein>
<organism evidence="1">
    <name type="scientific">mine drainage metagenome</name>
    <dbReference type="NCBI Taxonomy" id="410659"/>
    <lineage>
        <taxon>unclassified sequences</taxon>
        <taxon>metagenomes</taxon>
        <taxon>ecological metagenomes</taxon>
    </lineage>
</organism>
<accession>T1A2R4</accession>
<reference evidence="1" key="2">
    <citation type="journal article" date="2014" name="ISME J.">
        <title>Microbial stratification in low pH oxic and suboxic macroscopic growths along an acid mine drainage.</title>
        <authorList>
            <person name="Mendez-Garcia C."/>
            <person name="Mesa V."/>
            <person name="Sprenger R.R."/>
            <person name="Richter M."/>
            <person name="Diez M.S."/>
            <person name="Solano J."/>
            <person name="Bargiela R."/>
            <person name="Golyshina O.V."/>
            <person name="Manteca A."/>
            <person name="Ramos J.L."/>
            <person name="Gallego J.R."/>
            <person name="Llorente I."/>
            <person name="Martins Dos Santos V.A."/>
            <person name="Jensen O.N."/>
            <person name="Pelaez A.I."/>
            <person name="Sanchez J."/>
            <person name="Ferrer M."/>
        </authorList>
    </citation>
    <scope>NUCLEOTIDE SEQUENCE</scope>
</reference>
<gene>
    <name evidence="1" type="ORF">B2A_06991</name>
</gene>
<sequence length="225" mass="25162">DSKSPEVARKLADDLRGYADGNSHDELSWVDVQEHAVRILAASQRTLFLTADQMAREPATVDEARAAGIEIVPIPTTLADRVRDLRDITGNPIRGLDQFHVELAKSFQYTFVQPKDLRPNERRVYARTRAIFDLSGGKPSNVREVAISETMRRDPSSFQEAEGVWDPTARRIIVKRSQLRNLASYSGTLLHEAAHARSGAPDVDRTFETELSRLLGRVVQKSLSS</sequence>
<dbReference type="AlphaFoldDB" id="T1A2R4"/>
<dbReference type="EMBL" id="AUZZ01004998">
    <property type="protein sequence ID" value="EQD51197.1"/>
    <property type="molecule type" value="Genomic_DNA"/>
</dbReference>
<reference evidence="1" key="1">
    <citation type="submission" date="2013-08" db="EMBL/GenBank/DDBJ databases">
        <authorList>
            <person name="Mendez C."/>
            <person name="Richter M."/>
            <person name="Ferrer M."/>
            <person name="Sanchez J."/>
        </authorList>
    </citation>
    <scope>NUCLEOTIDE SEQUENCE</scope>
</reference>
<evidence type="ECO:0000313" key="1">
    <source>
        <dbReference type="EMBL" id="EQD51197.1"/>
    </source>
</evidence>
<name>T1A2R4_9ZZZZ</name>
<comment type="caution">
    <text evidence="1">The sequence shown here is derived from an EMBL/GenBank/DDBJ whole genome shotgun (WGS) entry which is preliminary data.</text>
</comment>
<feature type="non-terminal residue" evidence="1">
    <location>
        <position position="1"/>
    </location>
</feature>
<proteinExistence type="predicted"/>